<evidence type="ECO:0000313" key="2">
    <source>
        <dbReference type="Proteomes" id="UP000728032"/>
    </source>
</evidence>
<dbReference type="EMBL" id="CAJPVJ010009337">
    <property type="protein sequence ID" value="CAG2172525.1"/>
    <property type="molecule type" value="Genomic_DNA"/>
</dbReference>
<gene>
    <name evidence="1" type="ORF">ONB1V03_LOCUS11981</name>
</gene>
<accession>A0A7R9QSA7</accession>
<dbReference type="Proteomes" id="UP000728032">
    <property type="component" value="Unassembled WGS sequence"/>
</dbReference>
<evidence type="ECO:0000313" key="1">
    <source>
        <dbReference type="EMBL" id="CAD7655338.1"/>
    </source>
</evidence>
<keyword evidence="2" id="KW-1185">Reference proteome</keyword>
<protein>
    <submittedName>
        <fullName evidence="1">Uncharacterized protein</fullName>
    </submittedName>
</protein>
<dbReference type="AlphaFoldDB" id="A0A7R9QSA7"/>
<dbReference type="OrthoDB" id="4321958at2759"/>
<reference evidence="1" key="1">
    <citation type="submission" date="2020-11" db="EMBL/GenBank/DDBJ databases">
        <authorList>
            <person name="Tran Van P."/>
        </authorList>
    </citation>
    <scope>NUCLEOTIDE SEQUENCE</scope>
</reference>
<dbReference type="EMBL" id="OC924162">
    <property type="protein sequence ID" value="CAD7655338.1"/>
    <property type="molecule type" value="Genomic_DNA"/>
</dbReference>
<sequence length="165" mass="18294">MSNRAPGAHRHLHPPALYDYVAAVNEIRVYVGALAGTCLPIYGVSEGESCQSDDDCEAGLNCAYDVSYAVNPSALYQVKARRSCRAVIEREMMKKQYNNECQTSSECDASRGLCCQVIKRHRQAPRKLCYYFSDPQSCVGAVDVTYAKPLHHLPNSNVLFKARIG</sequence>
<name>A0A7R9QSA7_9ACAR</name>
<proteinExistence type="predicted"/>
<organism evidence="1">
    <name type="scientific">Oppiella nova</name>
    <dbReference type="NCBI Taxonomy" id="334625"/>
    <lineage>
        <taxon>Eukaryota</taxon>
        <taxon>Metazoa</taxon>
        <taxon>Ecdysozoa</taxon>
        <taxon>Arthropoda</taxon>
        <taxon>Chelicerata</taxon>
        <taxon>Arachnida</taxon>
        <taxon>Acari</taxon>
        <taxon>Acariformes</taxon>
        <taxon>Sarcoptiformes</taxon>
        <taxon>Oribatida</taxon>
        <taxon>Brachypylina</taxon>
        <taxon>Oppioidea</taxon>
        <taxon>Oppiidae</taxon>
        <taxon>Oppiella</taxon>
    </lineage>
</organism>